<dbReference type="AlphaFoldDB" id="A0A5J4ZA10"/>
<reference evidence="3" key="1">
    <citation type="journal article" date="2019" name="Nat. Commun.">
        <title>Expansion of phycobilisome linker gene families in mesophilic red algae.</title>
        <authorList>
            <person name="Lee J."/>
            <person name="Kim D."/>
            <person name="Bhattacharya D."/>
            <person name="Yoon H.S."/>
        </authorList>
    </citation>
    <scope>NUCLEOTIDE SEQUENCE [LARGE SCALE GENOMIC DNA]</scope>
    <source>
        <strain evidence="3">CCMP 1328</strain>
    </source>
</reference>
<accession>A0A5J4ZA10</accession>
<keyword evidence="3" id="KW-1185">Reference proteome</keyword>
<sequence length="94" mass="10311">MASIVARAFRTGNAPASVGNAVRSIQTSAPRAGGHGLPGQPDFLHAEHLLQFRFKRANKWKAGFWLFGGTALAFIIPFAMVDYQQRKGGYYDNN</sequence>
<gene>
    <name evidence="2" type="ORF">FVE85_7429</name>
</gene>
<evidence type="ECO:0000313" key="2">
    <source>
        <dbReference type="EMBL" id="KAA8499844.1"/>
    </source>
</evidence>
<dbReference type="Proteomes" id="UP000324585">
    <property type="component" value="Unassembled WGS sequence"/>
</dbReference>
<name>A0A5J4ZA10_PORPP</name>
<proteinExistence type="predicted"/>
<protein>
    <submittedName>
        <fullName evidence="2">Uncharacterized protein</fullName>
    </submittedName>
</protein>
<evidence type="ECO:0000256" key="1">
    <source>
        <dbReference type="SAM" id="Phobius"/>
    </source>
</evidence>
<feature type="transmembrane region" description="Helical" evidence="1">
    <location>
        <begin position="62"/>
        <end position="81"/>
    </location>
</feature>
<dbReference type="EMBL" id="VRMN01000001">
    <property type="protein sequence ID" value="KAA8499844.1"/>
    <property type="molecule type" value="Genomic_DNA"/>
</dbReference>
<evidence type="ECO:0000313" key="3">
    <source>
        <dbReference type="Proteomes" id="UP000324585"/>
    </source>
</evidence>
<keyword evidence="1" id="KW-1133">Transmembrane helix</keyword>
<organism evidence="2 3">
    <name type="scientific">Porphyridium purpureum</name>
    <name type="common">Red alga</name>
    <name type="synonym">Porphyridium cruentum</name>
    <dbReference type="NCBI Taxonomy" id="35688"/>
    <lineage>
        <taxon>Eukaryota</taxon>
        <taxon>Rhodophyta</taxon>
        <taxon>Bangiophyceae</taxon>
        <taxon>Porphyridiales</taxon>
        <taxon>Porphyridiaceae</taxon>
        <taxon>Porphyridium</taxon>
    </lineage>
</organism>
<keyword evidence="1" id="KW-0812">Transmembrane</keyword>
<keyword evidence="1" id="KW-0472">Membrane</keyword>
<comment type="caution">
    <text evidence="2">The sequence shown here is derived from an EMBL/GenBank/DDBJ whole genome shotgun (WGS) entry which is preliminary data.</text>
</comment>